<reference evidence="1" key="2">
    <citation type="journal article" date="2015" name="Fish Shellfish Immunol.">
        <title>Early steps in the European eel (Anguilla anguilla)-Vibrio vulnificus interaction in the gills: Role of the RtxA13 toxin.</title>
        <authorList>
            <person name="Callol A."/>
            <person name="Pajuelo D."/>
            <person name="Ebbesson L."/>
            <person name="Teles M."/>
            <person name="MacKenzie S."/>
            <person name="Amaro C."/>
        </authorList>
    </citation>
    <scope>NUCLEOTIDE SEQUENCE</scope>
</reference>
<dbReference type="AlphaFoldDB" id="A0A0E9QN43"/>
<evidence type="ECO:0000313" key="1">
    <source>
        <dbReference type="EMBL" id="JAH17897.1"/>
    </source>
</evidence>
<reference evidence="1" key="1">
    <citation type="submission" date="2014-11" db="EMBL/GenBank/DDBJ databases">
        <authorList>
            <person name="Amaro Gonzalez C."/>
        </authorList>
    </citation>
    <scope>NUCLEOTIDE SEQUENCE</scope>
</reference>
<organism evidence="1">
    <name type="scientific">Anguilla anguilla</name>
    <name type="common">European freshwater eel</name>
    <name type="synonym">Muraena anguilla</name>
    <dbReference type="NCBI Taxonomy" id="7936"/>
    <lineage>
        <taxon>Eukaryota</taxon>
        <taxon>Metazoa</taxon>
        <taxon>Chordata</taxon>
        <taxon>Craniata</taxon>
        <taxon>Vertebrata</taxon>
        <taxon>Euteleostomi</taxon>
        <taxon>Actinopterygii</taxon>
        <taxon>Neopterygii</taxon>
        <taxon>Teleostei</taxon>
        <taxon>Anguilliformes</taxon>
        <taxon>Anguillidae</taxon>
        <taxon>Anguilla</taxon>
    </lineage>
</organism>
<accession>A0A0E9QN43</accession>
<protein>
    <submittedName>
        <fullName evidence="1">Uncharacterized protein</fullName>
    </submittedName>
</protein>
<sequence>MYMCLINYFTSRMNEKKKTHQGTFSMPAPHNRN</sequence>
<name>A0A0E9QN43_ANGAN</name>
<proteinExistence type="predicted"/>
<dbReference type="EMBL" id="GBXM01090680">
    <property type="protein sequence ID" value="JAH17897.1"/>
    <property type="molecule type" value="Transcribed_RNA"/>
</dbReference>